<dbReference type="RefSeq" id="WP_080176474.1">
    <property type="nucleotide sequence ID" value="NZ_AP024854.1"/>
</dbReference>
<dbReference type="EMBL" id="FUWP01000037">
    <property type="protein sequence ID" value="SKA57010.1"/>
    <property type="molecule type" value="Genomic_DNA"/>
</dbReference>
<reference evidence="1 2" key="1">
    <citation type="submission" date="2017-02" db="EMBL/GenBank/DDBJ databases">
        <authorList>
            <person name="Peterson S.W."/>
        </authorList>
    </citation>
    <scope>NUCLEOTIDE SEQUENCE [LARGE SCALE GENOMIC DNA]</scope>
    <source>
        <strain evidence="1 2">CECT 9189</strain>
    </source>
</reference>
<dbReference type="AlphaFoldDB" id="A0A1T4UWF7"/>
<organism evidence="1 2">
    <name type="scientific">Photobacterium toruni</name>
    <dbReference type="NCBI Taxonomy" id="1935446"/>
    <lineage>
        <taxon>Bacteria</taxon>
        <taxon>Pseudomonadati</taxon>
        <taxon>Pseudomonadota</taxon>
        <taxon>Gammaproteobacteria</taxon>
        <taxon>Vibrionales</taxon>
        <taxon>Vibrionaceae</taxon>
        <taxon>Photobacterium</taxon>
    </lineage>
</organism>
<evidence type="ECO:0000313" key="1">
    <source>
        <dbReference type="EMBL" id="SKA57010.1"/>
    </source>
</evidence>
<evidence type="ECO:0000313" key="2">
    <source>
        <dbReference type="Proteomes" id="UP000191116"/>
    </source>
</evidence>
<dbReference type="Proteomes" id="UP000191116">
    <property type="component" value="Unassembled WGS sequence"/>
</dbReference>
<name>A0A1T4UWF7_9GAMM</name>
<proteinExistence type="predicted"/>
<accession>A0A1T4UWF7</accession>
<gene>
    <name evidence="1" type="ORF">CZ814_03816</name>
</gene>
<sequence length="71" mass="8400">MTKSKYIYSFITEELCRLIDDVYITNLTEYLEENNLENELTTIEEIVPILDSCIMELMLHEENMSKFSEIG</sequence>
<protein>
    <submittedName>
        <fullName evidence="1">Uncharacterized protein</fullName>
    </submittedName>
</protein>